<dbReference type="InterPro" id="IPR036396">
    <property type="entry name" value="Cyt_P450_sf"/>
</dbReference>
<organism evidence="9 10">
    <name type="scientific">Cardamine amara subsp. amara</name>
    <dbReference type="NCBI Taxonomy" id="228776"/>
    <lineage>
        <taxon>Eukaryota</taxon>
        <taxon>Viridiplantae</taxon>
        <taxon>Streptophyta</taxon>
        <taxon>Embryophyta</taxon>
        <taxon>Tracheophyta</taxon>
        <taxon>Spermatophyta</taxon>
        <taxon>Magnoliopsida</taxon>
        <taxon>eudicotyledons</taxon>
        <taxon>Gunneridae</taxon>
        <taxon>Pentapetalae</taxon>
        <taxon>rosids</taxon>
        <taxon>malvids</taxon>
        <taxon>Brassicales</taxon>
        <taxon>Brassicaceae</taxon>
        <taxon>Cardamineae</taxon>
        <taxon>Cardamine</taxon>
    </lineage>
</organism>
<keyword evidence="10" id="KW-1185">Reference proteome</keyword>
<gene>
    <name evidence="9" type="ORF">V5N11_019958</name>
</gene>
<dbReference type="Pfam" id="PF00067">
    <property type="entry name" value="p450"/>
    <property type="match status" value="1"/>
</dbReference>
<dbReference type="SUPFAM" id="SSF48264">
    <property type="entry name" value="Cytochrome P450"/>
    <property type="match status" value="1"/>
</dbReference>
<evidence type="ECO:0000313" key="10">
    <source>
        <dbReference type="Proteomes" id="UP001558713"/>
    </source>
</evidence>
<dbReference type="AlphaFoldDB" id="A0ABD0ZN27"/>
<keyword evidence="8" id="KW-0732">Signal</keyword>
<keyword evidence="4" id="KW-0479">Metal-binding</keyword>
<dbReference type="InterPro" id="IPR001128">
    <property type="entry name" value="Cyt_P450"/>
</dbReference>
<keyword evidence="3" id="KW-0349">Heme</keyword>
<feature type="chain" id="PRO_5044809944" evidence="8">
    <location>
        <begin position="24"/>
        <end position="137"/>
    </location>
</feature>
<proteinExistence type="inferred from homology"/>
<keyword evidence="6" id="KW-0408">Iron</keyword>
<evidence type="ECO:0000256" key="4">
    <source>
        <dbReference type="ARBA" id="ARBA00022723"/>
    </source>
</evidence>
<dbReference type="GO" id="GO:0046872">
    <property type="term" value="F:metal ion binding"/>
    <property type="evidence" value="ECO:0007669"/>
    <property type="project" value="UniProtKB-KW"/>
</dbReference>
<dbReference type="PANTHER" id="PTHR47955:SF19">
    <property type="entry name" value="CYTOCHROME P450 71A9-LIKE ISOFORM X1"/>
    <property type="match status" value="1"/>
</dbReference>
<keyword evidence="7" id="KW-0503">Monooxygenase</keyword>
<evidence type="ECO:0000256" key="5">
    <source>
        <dbReference type="ARBA" id="ARBA00023002"/>
    </source>
</evidence>
<comment type="cofactor">
    <cofactor evidence="1">
        <name>heme</name>
        <dbReference type="ChEBI" id="CHEBI:30413"/>
    </cofactor>
</comment>
<dbReference type="GO" id="GO:0004497">
    <property type="term" value="F:monooxygenase activity"/>
    <property type="evidence" value="ECO:0007669"/>
    <property type="project" value="UniProtKB-KW"/>
</dbReference>
<comment type="caution">
    <text evidence="9">The sequence shown here is derived from an EMBL/GenBank/DDBJ whole genome shotgun (WGS) entry which is preliminary data.</text>
</comment>
<dbReference type="Proteomes" id="UP001558713">
    <property type="component" value="Unassembled WGS sequence"/>
</dbReference>
<evidence type="ECO:0000256" key="8">
    <source>
        <dbReference type="SAM" id="SignalP"/>
    </source>
</evidence>
<evidence type="ECO:0000256" key="7">
    <source>
        <dbReference type="ARBA" id="ARBA00023033"/>
    </source>
</evidence>
<dbReference type="EMBL" id="JBANAX010000729">
    <property type="protein sequence ID" value="KAL1195396.1"/>
    <property type="molecule type" value="Genomic_DNA"/>
</dbReference>
<accession>A0ABD0ZN27</accession>
<feature type="signal peptide" evidence="8">
    <location>
        <begin position="1"/>
        <end position="23"/>
    </location>
</feature>
<keyword evidence="5" id="KW-0560">Oxidoreductase</keyword>
<name>A0ABD0ZN27_CARAN</name>
<evidence type="ECO:0000313" key="9">
    <source>
        <dbReference type="EMBL" id="KAL1195396.1"/>
    </source>
</evidence>
<evidence type="ECO:0000256" key="2">
    <source>
        <dbReference type="ARBA" id="ARBA00010617"/>
    </source>
</evidence>
<evidence type="ECO:0000256" key="3">
    <source>
        <dbReference type="ARBA" id="ARBA00022617"/>
    </source>
</evidence>
<reference evidence="9 10" key="1">
    <citation type="submission" date="2024-04" db="EMBL/GenBank/DDBJ databases">
        <title>Genome assembly C_amara_ONT_v2.</title>
        <authorList>
            <person name="Yant L."/>
            <person name="Moore C."/>
            <person name="Slenker M."/>
        </authorList>
    </citation>
    <scope>NUCLEOTIDE SEQUENCE [LARGE SCALE GENOMIC DNA]</scope>
    <source>
        <tissue evidence="9">Leaf</tissue>
    </source>
</reference>
<sequence>MSIFLCFLFLLPLFFILFKKLLPSKKKLPPGPKGLPIIGNLHQLGRLLHGSFHKLSLEHGPVMLLRFGVVPMVVFSSKEAAKEVLKTNDLDTCTRPKLVANGLFSRSFKDIGFTQYGDTWREMKKLVALELFSPKKQ</sequence>
<dbReference type="Gene3D" id="1.10.630.10">
    <property type="entry name" value="Cytochrome P450"/>
    <property type="match status" value="1"/>
</dbReference>
<evidence type="ECO:0000256" key="1">
    <source>
        <dbReference type="ARBA" id="ARBA00001971"/>
    </source>
</evidence>
<protein>
    <submittedName>
        <fullName evidence="9">Cytochrome P450 71B31</fullName>
    </submittedName>
</protein>
<dbReference type="PANTHER" id="PTHR47955">
    <property type="entry name" value="CYTOCHROME P450 FAMILY 71 PROTEIN"/>
    <property type="match status" value="1"/>
</dbReference>
<comment type="similarity">
    <text evidence="2">Belongs to the cytochrome P450 family.</text>
</comment>
<evidence type="ECO:0000256" key="6">
    <source>
        <dbReference type="ARBA" id="ARBA00023004"/>
    </source>
</evidence>